<evidence type="ECO:0000256" key="1">
    <source>
        <dbReference type="SAM" id="MobiDB-lite"/>
    </source>
</evidence>
<evidence type="ECO:0000313" key="2">
    <source>
        <dbReference type="EMBL" id="MDR9778740.1"/>
    </source>
</evidence>
<protein>
    <submittedName>
        <fullName evidence="2">Uncharacterized protein</fullName>
    </submittedName>
</protein>
<sequence>LEPELKQPVGQIMQRIRDMNEDAFIAGDPNQLRRGAILVLPENSRKSTLVAAPQAATPKPPTTKAPTSKTTAPIVRSGRLPKAELTLVAPNASGSAHGNSNTGQNVSSQPLPREIVLK</sequence>
<accession>A0AAJ2LNK0</accession>
<dbReference type="Proteomes" id="UP001268610">
    <property type="component" value="Unassembled WGS sequence"/>
</dbReference>
<gene>
    <name evidence="2" type="ORF">RJJ65_40045</name>
</gene>
<feature type="region of interest" description="Disordered" evidence="1">
    <location>
        <begin position="48"/>
        <end position="118"/>
    </location>
</feature>
<dbReference type="RefSeq" id="WP_310866734.1">
    <property type="nucleotide sequence ID" value="NZ_JAVLSF010001153.1"/>
</dbReference>
<dbReference type="AlphaFoldDB" id="A0AAJ2LNK0"/>
<reference evidence="2" key="1">
    <citation type="submission" date="2023-04" db="EMBL/GenBank/DDBJ databases">
        <title>Genomic characterization of faba bean (Vicia faba) microsymbionts in Mexican soils.</title>
        <authorList>
            <person name="Rivera Orduna F.N."/>
            <person name="Guevara-Luna J."/>
            <person name="Yan J."/>
            <person name="Arroyo-Herrera I."/>
            <person name="Li Y."/>
            <person name="Vasquez-Murrieta M.S."/>
            <person name="Wang E.T."/>
        </authorList>
    </citation>
    <scope>NUCLEOTIDE SEQUENCE</scope>
    <source>
        <strain evidence="2">CH26</strain>
    </source>
</reference>
<proteinExistence type="predicted"/>
<evidence type="ECO:0000313" key="3">
    <source>
        <dbReference type="Proteomes" id="UP001268610"/>
    </source>
</evidence>
<name>A0AAJ2LNK0_9HYPH</name>
<comment type="caution">
    <text evidence="2">The sequence shown here is derived from an EMBL/GenBank/DDBJ whole genome shotgun (WGS) entry which is preliminary data.</text>
</comment>
<feature type="non-terminal residue" evidence="2">
    <location>
        <position position="1"/>
    </location>
</feature>
<feature type="compositionally biased region" description="Low complexity" evidence="1">
    <location>
        <begin position="64"/>
        <end position="73"/>
    </location>
</feature>
<organism evidence="2 3">
    <name type="scientific">Rhizobium hidalgonense</name>
    <dbReference type="NCBI Taxonomy" id="1538159"/>
    <lineage>
        <taxon>Bacteria</taxon>
        <taxon>Pseudomonadati</taxon>
        <taxon>Pseudomonadota</taxon>
        <taxon>Alphaproteobacteria</taxon>
        <taxon>Hyphomicrobiales</taxon>
        <taxon>Rhizobiaceae</taxon>
        <taxon>Rhizobium/Agrobacterium group</taxon>
        <taxon>Rhizobium</taxon>
    </lineage>
</organism>
<feature type="compositionally biased region" description="Polar residues" evidence="1">
    <location>
        <begin position="92"/>
        <end position="110"/>
    </location>
</feature>
<dbReference type="EMBL" id="JAVLSF010001153">
    <property type="protein sequence ID" value="MDR9778740.1"/>
    <property type="molecule type" value="Genomic_DNA"/>
</dbReference>
<feature type="non-terminal residue" evidence="2">
    <location>
        <position position="118"/>
    </location>
</feature>